<dbReference type="EMBL" id="LCTW02000347">
    <property type="protein sequence ID" value="KXX74488.1"/>
    <property type="molecule type" value="Genomic_DNA"/>
</dbReference>
<gene>
    <name evidence="3" type="ORF">MMYC01_209862</name>
</gene>
<dbReference type="STRING" id="100816.A0A175VSJ4"/>
<dbReference type="PANTHER" id="PTHR24148:SF73">
    <property type="entry name" value="HET DOMAIN PROTEIN (AFU_ORTHOLOGUE AFUA_8G01020)"/>
    <property type="match status" value="1"/>
</dbReference>
<protein>
    <submittedName>
        <fullName evidence="3">Heterokaryon incompatibility protein 6, OR allele</fullName>
    </submittedName>
</protein>
<dbReference type="Pfam" id="PF06985">
    <property type="entry name" value="HET"/>
    <property type="match status" value="1"/>
</dbReference>
<name>A0A175VSJ4_9PEZI</name>
<comment type="caution">
    <text evidence="3">The sequence shown here is derived from an EMBL/GenBank/DDBJ whole genome shotgun (WGS) entry which is preliminary data.</text>
</comment>
<dbReference type="PANTHER" id="PTHR24148">
    <property type="entry name" value="ANKYRIN REPEAT DOMAIN-CONTAINING PROTEIN 39 HOMOLOG-RELATED"/>
    <property type="match status" value="1"/>
</dbReference>
<feature type="region of interest" description="Disordered" evidence="1">
    <location>
        <begin position="34"/>
        <end position="53"/>
    </location>
</feature>
<dbReference type="InterPro" id="IPR010730">
    <property type="entry name" value="HET"/>
</dbReference>
<dbReference type="VEuPathDB" id="FungiDB:MMYC01_209862"/>
<dbReference type="Pfam" id="PF26639">
    <property type="entry name" value="Het-6_barrel"/>
    <property type="match status" value="1"/>
</dbReference>
<accession>A0A175VSJ4</accession>
<feature type="domain" description="Heterokaryon incompatibility" evidence="2">
    <location>
        <begin position="101"/>
        <end position="260"/>
    </location>
</feature>
<proteinExistence type="predicted"/>
<evidence type="ECO:0000259" key="2">
    <source>
        <dbReference type="Pfam" id="PF06985"/>
    </source>
</evidence>
<evidence type="ECO:0000313" key="3">
    <source>
        <dbReference type="EMBL" id="KXX74488.1"/>
    </source>
</evidence>
<dbReference type="Proteomes" id="UP000078237">
    <property type="component" value="Unassembled WGS sequence"/>
</dbReference>
<sequence length="680" mass="75349">MSPKTKPVMMRSSYRRIGREILDTVTATLREIVSEARGHGSPNTSTEGDNGPFQYTPLTSASSFRILHLKHKSLLAYTGDDKDTQLCGSLIEASIDHPPEYYALSYTWGDPALCESIEIDGKRLAITASCAAALRRMLRGKARRYIWVDSICINQGSTPEALKERGMQVPMMGDIYQKAIQVNVHLSDGDTASDVACVALKKLATYSIGALAPGPQQEFFRRKYDRLADDVLAITPEYPYGKLHGVFRLPWFRRIWVVQEVALGRNVMFYCGKHLIHLKMLVAGADFARIPYSRLDSSVVNRHWISYLEYHDWINELLRRKEQGEPPSNFGLTLAGVLMVPALLFEATRPEDKIHGLYNICKRFGFELPAPDYTKPVAAVYAEATRAIIRDEQGLGILSSVIESPGWDWRLPSWAPNFSGCIRKWSPSSPPHIGLVGKGNRAVSGHTAWQYEFVLDGQALSVKGRRLDILGASGLPWMTDASTNMLGDSPVQTGQVIESFIVCIGSWLDVVQGHGNCQDALVTMTTLVQTLIDSSPKPVYLSTEDLESVVRDLCTLMAILRSDSESRQAFLAGLQDSPPDNLREGDYLLSPNKLLEFCGKMIVNHWRTVFRTVGGYLGLGAHTVRDGDIVVVFHGSSLPAVIRPCEGWFRYVGPANVGGIMNGEFWSATSAADDESFILI</sequence>
<organism evidence="3 4">
    <name type="scientific">Madurella mycetomatis</name>
    <dbReference type="NCBI Taxonomy" id="100816"/>
    <lineage>
        <taxon>Eukaryota</taxon>
        <taxon>Fungi</taxon>
        <taxon>Dikarya</taxon>
        <taxon>Ascomycota</taxon>
        <taxon>Pezizomycotina</taxon>
        <taxon>Sordariomycetes</taxon>
        <taxon>Sordariomycetidae</taxon>
        <taxon>Sordariales</taxon>
        <taxon>Sordariales incertae sedis</taxon>
        <taxon>Madurella</taxon>
    </lineage>
</organism>
<evidence type="ECO:0000313" key="4">
    <source>
        <dbReference type="Proteomes" id="UP000078237"/>
    </source>
</evidence>
<dbReference type="InterPro" id="IPR052895">
    <property type="entry name" value="HetReg/Transcr_Mod"/>
</dbReference>
<dbReference type="AlphaFoldDB" id="A0A175VSJ4"/>
<reference evidence="3 4" key="1">
    <citation type="journal article" date="2016" name="Genome Announc.">
        <title>Genome Sequence of Madurella mycetomatis mm55, Isolated from a Human Mycetoma Case in Sudan.</title>
        <authorList>
            <person name="Smit S."/>
            <person name="Derks M.F."/>
            <person name="Bervoets S."/>
            <person name="Fahal A."/>
            <person name="van Leeuwen W."/>
            <person name="van Belkum A."/>
            <person name="van de Sande W.W."/>
        </authorList>
    </citation>
    <scope>NUCLEOTIDE SEQUENCE [LARGE SCALE GENOMIC DNA]</scope>
    <source>
        <strain evidence="4">mm55</strain>
    </source>
</reference>
<dbReference type="OrthoDB" id="2157530at2759"/>
<evidence type="ECO:0000256" key="1">
    <source>
        <dbReference type="SAM" id="MobiDB-lite"/>
    </source>
</evidence>
<keyword evidence="4" id="KW-1185">Reference proteome</keyword>